<feature type="compositionally biased region" description="Basic and acidic residues" evidence="1">
    <location>
        <begin position="64"/>
        <end position="92"/>
    </location>
</feature>
<evidence type="ECO:0000313" key="2">
    <source>
        <dbReference type="EMBL" id="GFY70344.1"/>
    </source>
</evidence>
<dbReference type="Proteomes" id="UP000886998">
    <property type="component" value="Unassembled WGS sequence"/>
</dbReference>
<keyword evidence="3" id="KW-1185">Reference proteome</keyword>
<organism evidence="2 3">
    <name type="scientific">Trichonephila inaurata madagascariensis</name>
    <dbReference type="NCBI Taxonomy" id="2747483"/>
    <lineage>
        <taxon>Eukaryota</taxon>
        <taxon>Metazoa</taxon>
        <taxon>Ecdysozoa</taxon>
        <taxon>Arthropoda</taxon>
        <taxon>Chelicerata</taxon>
        <taxon>Arachnida</taxon>
        <taxon>Araneae</taxon>
        <taxon>Araneomorphae</taxon>
        <taxon>Entelegynae</taxon>
        <taxon>Araneoidea</taxon>
        <taxon>Nephilidae</taxon>
        <taxon>Trichonephila</taxon>
        <taxon>Trichonephila inaurata</taxon>
    </lineage>
</organism>
<sequence length="117" mass="13280">MSEPSFSSQDDAIRYYKTLALEYKRSKCSEDTPESCESRHASKEPRHQQYLSPVKTKQNNNPHEMSKRMEQKSTSPDDSRQQGRAELADQPRGKVSHCFCASAITAYDCGHVISAHD</sequence>
<dbReference type="AlphaFoldDB" id="A0A8X6YF94"/>
<name>A0A8X6YF94_9ARAC</name>
<reference evidence="2" key="1">
    <citation type="submission" date="2020-08" db="EMBL/GenBank/DDBJ databases">
        <title>Multicomponent nature underlies the extraordinary mechanical properties of spider dragline silk.</title>
        <authorList>
            <person name="Kono N."/>
            <person name="Nakamura H."/>
            <person name="Mori M."/>
            <person name="Yoshida Y."/>
            <person name="Ohtoshi R."/>
            <person name="Malay A.D."/>
            <person name="Moran D.A.P."/>
            <person name="Tomita M."/>
            <person name="Numata K."/>
            <person name="Arakawa K."/>
        </authorList>
    </citation>
    <scope>NUCLEOTIDE SEQUENCE</scope>
</reference>
<comment type="caution">
    <text evidence="2">The sequence shown here is derived from an EMBL/GenBank/DDBJ whole genome shotgun (WGS) entry which is preliminary data.</text>
</comment>
<dbReference type="OrthoDB" id="5877028at2759"/>
<feature type="region of interest" description="Disordered" evidence="1">
    <location>
        <begin position="29"/>
        <end position="94"/>
    </location>
</feature>
<accession>A0A8X6YF94</accession>
<feature type="compositionally biased region" description="Polar residues" evidence="1">
    <location>
        <begin position="49"/>
        <end position="63"/>
    </location>
</feature>
<gene>
    <name evidence="2" type="ORF">TNIN_283081</name>
</gene>
<evidence type="ECO:0000256" key="1">
    <source>
        <dbReference type="SAM" id="MobiDB-lite"/>
    </source>
</evidence>
<evidence type="ECO:0000313" key="3">
    <source>
        <dbReference type="Proteomes" id="UP000886998"/>
    </source>
</evidence>
<feature type="compositionally biased region" description="Basic and acidic residues" evidence="1">
    <location>
        <begin position="29"/>
        <end position="47"/>
    </location>
</feature>
<protein>
    <submittedName>
        <fullName evidence="2">Uncharacterized protein</fullName>
    </submittedName>
</protein>
<proteinExistence type="predicted"/>
<dbReference type="EMBL" id="BMAV01018189">
    <property type="protein sequence ID" value="GFY70344.1"/>
    <property type="molecule type" value="Genomic_DNA"/>
</dbReference>